<keyword evidence="2" id="KW-0812">Transmembrane</keyword>
<protein>
    <submittedName>
        <fullName evidence="3">Uncharacterized protein</fullName>
    </submittedName>
</protein>
<proteinExistence type="predicted"/>
<accession>A0A5J4SR78</accession>
<keyword evidence="1" id="KW-0175">Coiled coil</keyword>
<gene>
    <name evidence="3" type="ORF">EZS27_004653</name>
</gene>
<keyword evidence="2" id="KW-0472">Membrane</keyword>
<organism evidence="3">
    <name type="scientific">termite gut metagenome</name>
    <dbReference type="NCBI Taxonomy" id="433724"/>
    <lineage>
        <taxon>unclassified sequences</taxon>
        <taxon>metagenomes</taxon>
        <taxon>organismal metagenomes</taxon>
    </lineage>
</organism>
<feature type="coiled-coil region" evidence="1">
    <location>
        <begin position="10"/>
        <end position="124"/>
    </location>
</feature>
<keyword evidence="2" id="KW-1133">Transmembrane helix</keyword>
<comment type="caution">
    <text evidence="3">The sequence shown here is derived from an EMBL/GenBank/DDBJ whole genome shotgun (WGS) entry which is preliminary data.</text>
</comment>
<dbReference type="EMBL" id="SNRY01000082">
    <property type="protein sequence ID" value="KAA6347873.1"/>
    <property type="molecule type" value="Genomic_DNA"/>
</dbReference>
<evidence type="ECO:0000256" key="2">
    <source>
        <dbReference type="SAM" id="Phobius"/>
    </source>
</evidence>
<dbReference type="AlphaFoldDB" id="A0A5J4SR78"/>
<feature type="transmembrane region" description="Helical" evidence="2">
    <location>
        <begin position="229"/>
        <end position="249"/>
    </location>
</feature>
<sequence>MDKKIYTVIIDGLEKAYSDTEKLVASLKKLENINAKVNNTVKENTSANNDLSKEQKAYLATLEKIAKLEDDATKAQIAATQALREKTTATNNEIKVLNSQEGSVKQMGARLSILRQQYDNLSKAERENIEVGGSLLTQIQELDAEYKSAKESTGRFQDSVGNYAIVGKSLNEVFGQNNKIMKLFGENSKFAGGAIKALDKLQQSNILTSKALTTVVNFSSKAFGGLSKAIIATGIGALVVGIGLLIANFDKIKEKITNILPAFEKVQAVISGIGNAISKVFEGNFHVIDNFKQGVIERTRELEEEAQKIILSKSEENLNQLIANNEARYGSDYKYTSSAKMIYDAMFDDRIKQYKEDTKKYNEAKNAKIAYDREYDTKQKEIADKAHEEYKKRLDERKKLLQDYYKALENFEKGTASLYLSNLKDSIDLEKQKAKSLEDIQNAYAKESVWLEIKQQTEIDSIRKEGLILIEQAKKNGQDVSKVEEDIQERLKQIRLKYDNDFKNIETKKNEDIVKIDKNKGIKLQKIETDIHNNLLQDERDFGEKLRDQVEKNVEAFEEEYGKYAGYMFDLLDSTNAIFDIQLEEANVKLDEANAKYDASVSRTQEATDRIKKLEDEAKNASGGRLVILEEQIAREMQVKKEAEKEEKNLQKEKEKREQEAAKIEKKQKKANLLVNMVEVAAGIPAGILRTLNSFPFPISGIMAALQAALAIVQLNSMRSQVSKLAEGGLIKGKSHAQGGIPIPGTNTEIEGNEFVINKKSTAKNLPVIEYINSNKREVTINELERFYNKKNGVSRIKNDSTSGVNFDNINTSDNGTDKILNAIDNINFNPTVSVLEINKVSSNVVRVKELAGADI</sequence>
<evidence type="ECO:0000256" key="1">
    <source>
        <dbReference type="SAM" id="Coils"/>
    </source>
</evidence>
<name>A0A5J4SR78_9ZZZZ</name>
<feature type="coiled-coil region" evidence="1">
    <location>
        <begin position="540"/>
        <end position="672"/>
    </location>
</feature>
<reference evidence="3" key="1">
    <citation type="submission" date="2019-03" db="EMBL/GenBank/DDBJ databases">
        <title>Single cell metagenomics reveals metabolic interactions within the superorganism composed of flagellate Streblomastix strix and complex community of Bacteroidetes bacteria on its surface.</title>
        <authorList>
            <person name="Treitli S.C."/>
            <person name="Kolisko M."/>
            <person name="Husnik F."/>
            <person name="Keeling P."/>
            <person name="Hampl V."/>
        </authorList>
    </citation>
    <scope>NUCLEOTIDE SEQUENCE</scope>
    <source>
        <strain evidence="3">STM</strain>
    </source>
</reference>
<evidence type="ECO:0000313" key="3">
    <source>
        <dbReference type="EMBL" id="KAA6347873.1"/>
    </source>
</evidence>